<dbReference type="STRING" id="1802439.A2589_02380"/>
<reference evidence="1 2" key="1">
    <citation type="journal article" date="2016" name="Nat. Commun.">
        <title>Thousands of microbial genomes shed light on interconnected biogeochemical processes in an aquifer system.</title>
        <authorList>
            <person name="Anantharaman K."/>
            <person name="Brown C.T."/>
            <person name="Hug L.A."/>
            <person name="Sharon I."/>
            <person name="Castelle C.J."/>
            <person name="Probst A.J."/>
            <person name="Thomas B.C."/>
            <person name="Singh A."/>
            <person name="Wilkins M.J."/>
            <person name="Karaoz U."/>
            <person name="Brodie E.L."/>
            <person name="Williams K.H."/>
            <person name="Hubbard S.S."/>
            <person name="Banfield J.F."/>
        </authorList>
    </citation>
    <scope>NUCLEOTIDE SEQUENCE [LARGE SCALE GENOMIC DNA]</scope>
</reference>
<accession>A0A1G2QI86</accession>
<evidence type="ECO:0000313" key="1">
    <source>
        <dbReference type="EMBL" id="OHA59681.1"/>
    </source>
</evidence>
<sequence>MVVSQFDRQCQSVEFTAEVRELVVQIQGLLEQKWGDTFVVYNHFNSIIPFFEVYNSKERQSVFMIESNCRVTNSYRSLSCALSVLNKNPDLLFLSRLEEELKAFGIKEGLDEISCVLLYD</sequence>
<name>A0A1G2QI86_9BACT</name>
<proteinExistence type="predicted"/>
<dbReference type="AlphaFoldDB" id="A0A1G2QI86"/>
<dbReference type="Proteomes" id="UP000177838">
    <property type="component" value="Unassembled WGS sequence"/>
</dbReference>
<protein>
    <submittedName>
        <fullName evidence="1">Uncharacterized protein</fullName>
    </submittedName>
</protein>
<dbReference type="EMBL" id="MHTK01000006">
    <property type="protein sequence ID" value="OHA59681.1"/>
    <property type="molecule type" value="Genomic_DNA"/>
</dbReference>
<comment type="caution">
    <text evidence="1">The sequence shown here is derived from an EMBL/GenBank/DDBJ whole genome shotgun (WGS) entry which is preliminary data.</text>
</comment>
<evidence type="ECO:0000313" key="2">
    <source>
        <dbReference type="Proteomes" id="UP000177838"/>
    </source>
</evidence>
<gene>
    <name evidence="1" type="ORF">A2589_02380</name>
</gene>
<organism evidence="1 2">
    <name type="scientific">Candidatus Vogelbacteria bacterium RIFOXYD1_FULL_46_19</name>
    <dbReference type="NCBI Taxonomy" id="1802439"/>
    <lineage>
        <taxon>Bacteria</taxon>
        <taxon>Candidatus Vogeliibacteriota</taxon>
    </lineage>
</organism>